<dbReference type="InterPro" id="IPR000312">
    <property type="entry name" value="Glycosyl_Trfase_fam3"/>
</dbReference>
<comment type="cofactor">
    <cofactor evidence="9">
        <name>Mg(2+)</name>
        <dbReference type="ChEBI" id="CHEBI:18420"/>
    </cofactor>
    <text evidence="9">Binds 2 magnesium ions per monomer.</text>
</comment>
<feature type="binding site" evidence="9">
    <location>
        <position position="119"/>
    </location>
    <ligand>
        <name>anthranilate</name>
        <dbReference type="ChEBI" id="CHEBI:16567"/>
        <label>1</label>
    </ligand>
</feature>
<comment type="caution">
    <text evidence="9">Lacks conserved residue(s) required for the propagation of feature annotation.</text>
</comment>
<dbReference type="InterPro" id="IPR005940">
    <property type="entry name" value="Anthranilate_Pribosyl_Tfrase"/>
</dbReference>
<feature type="binding site" evidence="9">
    <location>
        <position position="128"/>
    </location>
    <ligand>
        <name>5-phospho-alpha-D-ribose 1-diphosphate</name>
        <dbReference type="ChEBI" id="CHEBI:58017"/>
    </ligand>
</feature>
<feature type="binding site" evidence="9">
    <location>
        <position position="96"/>
    </location>
    <ligand>
        <name>5-phospho-alpha-D-ribose 1-diphosphate</name>
        <dbReference type="ChEBI" id="CHEBI:58017"/>
    </ligand>
</feature>
<evidence type="ECO:0000313" key="13">
    <source>
        <dbReference type="Proteomes" id="UP000656813"/>
    </source>
</evidence>
<comment type="similarity">
    <text evidence="8">In the C-terminal section; belongs to the anthranilate phosphoribosyltransferase family.</text>
</comment>
<comment type="pathway">
    <text evidence="1 9">Amino-acid biosynthesis; L-tryptophan biosynthesis; L-tryptophan from chorismate: step 2/5.</text>
</comment>
<protein>
    <recommendedName>
        <fullName evidence="9">Anthranilate phosphoribosyltransferase</fullName>
        <ecNumber evidence="9">2.4.2.18</ecNumber>
    </recommendedName>
</protein>
<dbReference type="PANTHER" id="PTHR43285">
    <property type="entry name" value="ANTHRANILATE PHOSPHORIBOSYLTRANSFERASE"/>
    <property type="match status" value="1"/>
</dbReference>
<feature type="binding site" evidence="9">
    <location>
        <position position="234"/>
    </location>
    <ligand>
        <name>Mg(2+)</name>
        <dbReference type="ChEBI" id="CHEBI:18420"/>
        <label>1</label>
    </ligand>
</feature>
<dbReference type="GO" id="GO:0000287">
    <property type="term" value="F:magnesium ion binding"/>
    <property type="evidence" value="ECO:0007669"/>
    <property type="project" value="UniProtKB-UniRule"/>
</dbReference>
<evidence type="ECO:0000256" key="3">
    <source>
        <dbReference type="ARBA" id="ARBA00022676"/>
    </source>
</evidence>
<evidence type="ECO:0000256" key="9">
    <source>
        <dbReference type="HAMAP-Rule" id="MF_00211"/>
    </source>
</evidence>
<evidence type="ECO:0000256" key="6">
    <source>
        <dbReference type="ARBA" id="ARBA00023141"/>
    </source>
</evidence>
<dbReference type="Gene3D" id="3.40.1030.10">
    <property type="entry name" value="Nucleoside phosphorylase/phosphoribosyltransferase catalytic domain"/>
    <property type="match status" value="1"/>
</dbReference>
<keyword evidence="4 9" id="KW-0808">Transferase</keyword>
<keyword evidence="9" id="KW-0460">Magnesium</keyword>
<dbReference type="Proteomes" id="UP000656813">
    <property type="component" value="Unassembled WGS sequence"/>
</dbReference>
<dbReference type="Pfam" id="PF00591">
    <property type="entry name" value="Glycos_transf_3"/>
    <property type="match status" value="1"/>
</dbReference>
<feature type="binding site" evidence="9">
    <location>
        <position position="88"/>
    </location>
    <ligand>
        <name>anthranilate</name>
        <dbReference type="ChEBI" id="CHEBI:16567"/>
        <label>1</label>
    </ligand>
</feature>
<feature type="binding site" evidence="9">
    <location>
        <begin position="116"/>
        <end position="124"/>
    </location>
    <ligand>
        <name>5-phospho-alpha-D-ribose 1-diphosphate</name>
        <dbReference type="ChEBI" id="CHEBI:58017"/>
    </ligand>
</feature>
<dbReference type="Pfam" id="PF02885">
    <property type="entry name" value="Glycos_trans_3N"/>
    <property type="match status" value="1"/>
</dbReference>
<comment type="catalytic activity">
    <reaction evidence="7 9">
        <text>N-(5-phospho-beta-D-ribosyl)anthranilate + diphosphate = 5-phospho-alpha-D-ribose 1-diphosphate + anthranilate</text>
        <dbReference type="Rhea" id="RHEA:11768"/>
        <dbReference type="ChEBI" id="CHEBI:16567"/>
        <dbReference type="ChEBI" id="CHEBI:18277"/>
        <dbReference type="ChEBI" id="CHEBI:33019"/>
        <dbReference type="ChEBI" id="CHEBI:58017"/>
        <dbReference type="EC" id="2.4.2.18"/>
    </reaction>
</comment>
<dbReference type="GO" id="GO:0000162">
    <property type="term" value="P:L-tryptophan biosynthetic process"/>
    <property type="evidence" value="ECO:0007669"/>
    <property type="project" value="UniProtKB-UniRule"/>
</dbReference>
<comment type="caution">
    <text evidence="12">The sequence shown here is derived from an EMBL/GenBank/DDBJ whole genome shotgun (WGS) entry which is preliminary data.</text>
</comment>
<keyword evidence="6 9" id="KW-0057">Aromatic amino acid biosynthesis</keyword>
<dbReference type="GO" id="GO:0004048">
    <property type="term" value="F:anthranilate phosphoribosyltransferase activity"/>
    <property type="evidence" value="ECO:0007669"/>
    <property type="project" value="UniProtKB-UniRule"/>
</dbReference>
<evidence type="ECO:0000313" key="12">
    <source>
        <dbReference type="EMBL" id="GGH78966.1"/>
    </source>
</evidence>
<evidence type="ECO:0000256" key="1">
    <source>
        <dbReference type="ARBA" id="ARBA00004907"/>
    </source>
</evidence>
<keyword evidence="13" id="KW-1185">Reference proteome</keyword>
<feature type="binding site" evidence="9">
    <location>
        <position position="174"/>
    </location>
    <ligand>
        <name>anthranilate</name>
        <dbReference type="ChEBI" id="CHEBI:16567"/>
        <label>2</label>
    </ligand>
</feature>
<reference evidence="12" key="1">
    <citation type="journal article" date="2014" name="Int. J. Syst. Evol. Microbiol.">
        <title>Complete genome sequence of Corynebacterium casei LMG S-19264T (=DSM 44701T), isolated from a smear-ripened cheese.</title>
        <authorList>
            <consortium name="US DOE Joint Genome Institute (JGI-PGF)"/>
            <person name="Walter F."/>
            <person name="Albersmeier A."/>
            <person name="Kalinowski J."/>
            <person name="Ruckert C."/>
        </authorList>
    </citation>
    <scope>NUCLEOTIDE SEQUENCE</scope>
    <source>
        <strain evidence="12">CGMCC 1.12777</strain>
    </source>
</reference>
<comment type="subunit">
    <text evidence="9">Homodimer.</text>
</comment>
<dbReference type="InterPro" id="IPR036320">
    <property type="entry name" value="Glycosyl_Trfase_fam3_N_dom_sf"/>
</dbReference>
<feature type="binding site" evidence="9">
    <location>
        <position position="88"/>
    </location>
    <ligand>
        <name>5-phospho-alpha-D-ribose 1-diphosphate</name>
        <dbReference type="ChEBI" id="CHEBI:58017"/>
    </ligand>
</feature>
<dbReference type="InterPro" id="IPR035902">
    <property type="entry name" value="Nuc_phospho_transferase"/>
</dbReference>
<feature type="binding site" evidence="9">
    <location>
        <begin position="91"/>
        <end position="92"/>
    </location>
    <ligand>
        <name>5-phospho-alpha-D-ribose 1-diphosphate</name>
        <dbReference type="ChEBI" id="CHEBI:58017"/>
    </ligand>
</feature>
<proteinExistence type="inferred from homology"/>
<dbReference type="Gene3D" id="1.20.970.10">
    <property type="entry name" value="Transferase, Pyrimidine Nucleoside Phosphorylase, Chain C"/>
    <property type="match status" value="1"/>
</dbReference>
<comment type="similarity">
    <text evidence="9">Belongs to the anthranilate phosphoribosyltransferase family.</text>
</comment>
<evidence type="ECO:0000256" key="2">
    <source>
        <dbReference type="ARBA" id="ARBA00022605"/>
    </source>
</evidence>
<feature type="binding site" evidence="9">
    <location>
        <position position="100"/>
    </location>
    <ligand>
        <name>Mg(2+)</name>
        <dbReference type="ChEBI" id="CHEBI:18420"/>
        <label>1</label>
    </ligand>
</feature>
<dbReference type="InterPro" id="IPR017459">
    <property type="entry name" value="Glycosyl_Trfase_fam3_N_dom"/>
</dbReference>
<dbReference type="EMBL" id="BMFV01000007">
    <property type="protein sequence ID" value="GGH78966.1"/>
    <property type="molecule type" value="Genomic_DNA"/>
</dbReference>
<evidence type="ECO:0000256" key="5">
    <source>
        <dbReference type="ARBA" id="ARBA00022822"/>
    </source>
</evidence>
<evidence type="ECO:0000259" key="10">
    <source>
        <dbReference type="Pfam" id="PF00591"/>
    </source>
</evidence>
<dbReference type="FunFam" id="3.40.1030.10:FF:000002">
    <property type="entry name" value="Anthranilate phosphoribosyltransferase"/>
    <property type="match status" value="1"/>
</dbReference>
<dbReference type="SUPFAM" id="SSF52418">
    <property type="entry name" value="Nucleoside phosphorylase/phosphoribosyltransferase catalytic domain"/>
    <property type="match status" value="1"/>
</dbReference>
<dbReference type="EC" id="2.4.2.18" evidence="9"/>
<dbReference type="NCBIfam" id="TIGR01245">
    <property type="entry name" value="trpD"/>
    <property type="match status" value="1"/>
</dbReference>
<dbReference type="UniPathway" id="UPA00035">
    <property type="reaction ID" value="UER00041"/>
</dbReference>
<feature type="binding site" evidence="9">
    <location>
        <begin position="98"/>
        <end position="101"/>
    </location>
    <ligand>
        <name>5-phospho-alpha-D-ribose 1-diphosphate</name>
        <dbReference type="ChEBI" id="CHEBI:58017"/>
    </ligand>
</feature>
<evidence type="ECO:0000256" key="7">
    <source>
        <dbReference type="ARBA" id="ARBA00052328"/>
    </source>
</evidence>
<dbReference type="SUPFAM" id="SSF47648">
    <property type="entry name" value="Nucleoside phosphorylase/phosphoribosyltransferase N-terminal domain"/>
    <property type="match status" value="1"/>
</dbReference>
<dbReference type="HAMAP" id="MF_00211">
    <property type="entry name" value="TrpD"/>
    <property type="match status" value="1"/>
</dbReference>
<evidence type="ECO:0000259" key="11">
    <source>
        <dbReference type="Pfam" id="PF02885"/>
    </source>
</evidence>
<organism evidence="12 13">
    <name type="scientific">Pullulanibacillus pueri</name>
    <dbReference type="NCBI Taxonomy" id="1437324"/>
    <lineage>
        <taxon>Bacteria</taxon>
        <taxon>Bacillati</taxon>
        <taxon>Bacillota</taxon>
        <taxon>Bacilli</taxon>
        <taxon>Bacillales</taxon>
        <taxon>Sporolactobacillaceae</taxon>
        <taxon>Pullulanibacillus</taxon>
    </lineage>
</organism>
<name>A0A8J2ZUP1_9BACL</name>
<keyword evidence="2 9" id="KW-0028">Amino-acid biosynthesis</keyword>
<gene>
    <name evidence="9 12" type="primary">trpD</name>
    <name evidence="12" type="ORF">GCM10007096_13190</name>
</gene>
<dbReference type="GO" id="GO:0005829">
    <property type="term" value="C:cytosol"/>
    <property type="evidence" value="ECO:0007669"/>
    <property type="project" value="TreeGrafter"/>
</dbReference>
<feature type="binding site" evidence="9">
    <location>
        <position position="233"/>
    </location>
    <ligand>
        <name>Mg(2+)</name>
        <dbReference type="ChEBI" id="CHEBI:18420"/>
        <label>2</label>
    </ligand>
</feature>
<evidence type="ECO:0000256" key="8">
    <source>
        <dbReference type="ARBA" id="ARBA00061188"/>
    </source>
</evidence>
<feature type="domain" description="Glycosyl transferase family 3" evidence="10">
    <location>
        <begin position="82"/>
        <end position="331"/>
    </location>
</feature>
<feature type="domain" description="Glycosyl transferase family 3 N-terminal" evidence="11">
    <location>
        <begin position="14"/>
        <end position="74"/>
    </location>
</feature>
<dbReference type="AlphaFoldDB" id="A0A8J2ZUP1"/>
<keyword evidence="3 9" id="KW-0328">Glycosyltransferase</keyword>
<dbReference type="PANTHER" id="PTHR43285:SF2">
    <property type="entry name" value="ANTHRANILATE PHOSPHORIBOSYLTRANSFERASE"/>
    <property type="match status" value="1"/>
</dbReference>
<keyword evidence="5 9" id="KW-0822">Tryptophan biosynthesis</keyword>
<accession>A0A8J2ZUP1</accession>
<keyword evidence="9" id="KW-0479">Metal-binding</keyword>
<sequence>MTVMIPNEDSFKDGLRRLMNGEQFNRQEARHMMDCIMSGIATTSQISAFLSVLQFRGESSEELTGFVESMRSHAITIEKAEHALDTCGTGGDGLSTFNISTAVAILLSSLNVKVAKHGNRAVSSKSGSADVLEYLGVPVQSSVEDALRALKKNNMCFLFAPLYHASMKHAAGPRKELGFRTVFNILGPLVNPAKSECQLLGVYDFNIARKMAETLKALGTKRSMLVTGEYGLDELSITGPSNVLLVENNQIRELTIAPEDVGLPRGNLKEIQVSTVEESARLIEAIFNGENQSTAYNIVLLNAGAALYVADKVPTVTEGVNMAREAIRAGRVSEQLNRLKGEAREERHA</sequence>
<comment type="function">
    <text evidence="9">Catalyzes the transfer of the phosphoribosyl group of 5-phosphorylribose-1-pyrophosphate (PRPP) to anthranilate to yield N-(5'-phosphoribosyl)-anthranilate (PRA).</text>
</comment>
<feature type="binding site" evidence="9">
    <location>
        <position position="234"/>
    </location>
    <ligand>
        <name>Mg(2+)</name>
        <dbReference type="ChEBI" id="CHEBI:18420"/>
        <label>2</label>
    </ligand>
</feature>
<reference evidence="12" key="2">
    <citation type="submission" date="2020-09" db="EMBL/GenBank/DDBJ databases">
        <authorList>
            <person name="Sun Q."/>
            <person name="Zhou Y."/>
        </authorList>
    </citation>
    <scope>NUCLEOTIDE SEQUENCE</scope>
    <source>
        <strain evidence="12">CGMCC 1.12777</strain>
    </source>
</reference>
<evidence type="ECO:0000256" key="4">
    <source>
        <dbReference type="ARBA" id="ARBA00022679"/>
    </source>
</evidence>